<keyword evidence="2" id="KW-0479">Metal-binding</keyword>
<dbReference type="Pfam" id="PF01223">
    <property type="entry name" value="Endonuclease_NS"/>
    <property type="match status" value="1"/>
</dbReference>
<feature type="active site" description="Proton acceptor" evidence="1">
    <location>
        <position position="86"/>
    </location>
</feature>
<gene>
    <name evidence="5" type="ORF">BTE48_04095</name>
</gene>
<evidence type="ECO:0000259" key="4">
    <source>
        <dbReference type="SMART" id="SM00892"/>
    </source>
</evidence>
<dbReference type="STRING" id="64969.SAMN02745127_00745"/>
<dbReference type="InterPro" id="IPR040255">
    <property type="entry name" value="Non-specific_endonuclease"/>
</dbReference>
<evidence type="ECO:0000259" key="3">
    <source>
        <dbReference type="SMART" id="SM00477"/>
    </source>
</evidence>
<name>A0A1V4T873_9GAMM</name>
<feature type="binding site" evidence="2">
    <location>
        <position position="119"/>
    </location>
    <ligand>
        <name>Mg(2+)</name>
        <dbReference type="ChEBI" id="CHEBI:18420"/>
        <note>catalytic</note>
    </ligand>
</feature>
<dbReference type="InterPro" id="IPR044929">
    <property type="entry name" value="DNA/RNA_non-sp_Endonuclease_sf"/>
</dbReference>
<dbReference type="InterPro" id="IPR020821">
    <property type="entry name" value="ENPP1-3/EXOG-like_nuc-like"/>
</dbReference>
<dbReference type="GO" id="GO:0016787">
    <property type="term" value="F:hydrolase activity"/>
    <property type="evidence" value="ECO:0007669"/>
    <property type="project" value="InterPro"/>
</dbReference>
<comment type="caution">
    <text evidence="5">The sequence shown here is derived from an EMBL/GenBank/DDBJ whole genome shotgun (WGS) entry which is preliminary data.</text>
</comment>
<dbReference type="SMART" id="SM00477">
    <property type="entry name" value="NUC"/>
    <property type="match status" value="1"/>
</dbReference>
<proteinExistence type="predicted"/>
<evidence type="ECO:0000256" key="2">
    <source>
        <dbReference type="PIRSR" id="PIRSR640255-2"/>
    </source>
</evidence>
<organism evidence="5 6">
    <name type="scientific">Oceanospirillum multiglobuliferum</name>
    <dbReference type="NCBI Taxonomy" id="64969"/>
    <lineage>
        <taxon>Bacteria</taxon>
        <taxon>Pseudomonadati</taxon>
        <taxon>Pseudomonadota</taxon>
        <taxon>Gammaproteobacteria</taxon>
        <taxon>Oceanospirillales</taxon>
        <taxon>Oceanospirillaceae</taxon>
        <taxon>Oceanospirillum</taxon>
    </lineage>
</organism>
<dbReference type="Gene3D" id="3.40.570.10">
    <property type="entry name" value="Extracellular Endonuclease, subunit A"/>
    <property type="match status" value="1"/>
</dbReference>
<feature type="domain" description="ENPP1-3/EXOG-like endonuclease/phosphodiesterase" evidence="3">
    <location>
        <begin position="23"/>
        <end position="222"/>
    </location>
</feature>
<keyword evidence="5" id="KW-0255">Endonuclease</keyword>
<dbReference type="InterPro" id="IPR044925">
    <property type="entry name" value="His-Me_finger_sf"/>
</dbReference>
<reference evidence="5 6" key="1">
    <citation type="submission" date="2017-01" db="EMBL/GenBank/DDBJ databases">
        <title>Genome Sequencing of a Marine Spirillum, Oceanospirillum multiglobuliferum ATCC 33336, from Japan.</title>
        <authorList>
            <person name="Carney J.G."/>
            <person name="Trachtenberg A.M."/>
            <person name="Rheaume B.A."/>
            <person name="Linnane J.D."/>
            <person name="Pitts N.L."/>
            <person name="Mykles D.L."/>
            <person name="Maclea K.S."/>
        </authorList>
    </citation>
    <scope>NUCLEOTIDE SEQUENCE [LARGE SCALE GENOMIC DNA]</scope>
    <source>
        <strain evidence="5 6">ATCC 33336</strain>
    </source>
</reference>
<dbReference type="GO" id="GO:0046872">
    <property type="term" value="F:metal ion binding"/>
    <property type="evidence" value="ECO:0007669"/>
    <property type="project" value="UniProtKB-KW"/>
</dbReference>
<evidence type="ECO:0000256" key="1">
    <source>
        <dbReference type="PIRSR" id="PIRSR640255-1"/>
    </source>
</evidence>
<dbReference type="InterPro" id="IPR001604">
    <property type="entry name" value="Endo_G_ENPP1-like_dom"/>
</dbReference>
<dbReference type="SUPFAM" id="SSF54060">
    <property type="entry name" value="His-Me finger endonucleases"/>
    <property type="match status" value="1"/>
</dbReference>
<feature type="domain" description="DNA/RNA non-specific endonuclease/pyrophosphatase/phosphodiesterase" evidence="4">
    <location>
        <begin position="22"/>
        <end position="222"/>
    </location>
</feature>
<sequence>MVYAGLPERTNSGWQNWYRVLPNEGFVVGYSDLRLNPLWVSYPLTALTAEQKKQGYKRPSQFNEDWRTFWRVSHGDYSNTGYDRGHLAPNYAISRQFGKQAQLDTFLMTNISPQKPNLNRKIWQRLEEAAIDHFAPQFSKVWVMTGPVFEGEVERLSSWVEVPDGFYKVFVGVDAKDQAVSMLAFFFPQNVKGNESLSKFVVSVDQLELMTGFDFFSQLDDEVENNLEKNIAVQRWRLAEVASKASRY</sequence>
<evidence type="ECO:0000313" key="6">
    <source>
        <dbReference type="Proteomes" id="UP000191418"/>
    </source>
</evidence>
<accession>A0A1V4T873</accession>
<dbReference type="PANTHER" id="PTHR13966:SF5">
    <property type="entry name" value="ENDONUCLEASE G, MITOCHONDRIAL"/>
    <property type="match status" value="1"/>
</dbReference>
<keyword evidence="5" id="KW-0540">Nuclease</keyword>
<dbReference type="EMBL" id="MTSM01000004">
    <property type="protein sequence ID" value="OPX56368.1"/>
    <property type="molecule type" value="Genomic_DNA"/>
</dbReference>
<dbReference type="PANTHER" id="PTHR13966">
    <property type="entry name" value="ENDONUCLEASE RELATED"/>
    <property type="match status" value="1"/>
</dbReference>
<dbReference type="Proteomes" id="UP000191418">
    <property type="component" value="Unassembled WGS sequence"/>
</dbReference>
<protein>
    <submittedName>
        <fullName evidence="5">Endonuclease</fullName>
    </submittedName>
</protein>
<evidence type="ECO:0000313" key="5">
    <source>
        <dbReference type="EMBL" id="OPX56368.1"/>
    </source>
</evidence>
<dbReference type="SMART" id="SM00892">
    <property type="entry name" value="Endonuclease_NS"/>
    <property type="match status" value="1"/>
</dbReference>
<dbReference type="GO" id="GO:0003676">
    <property type="term" value="F:nucleic acid binding"/>
    <property type="evidence" value="ECO:0007669"/>
    <property type="project" value="InterPro"/>
</dbReference>
<dbReference type="AlphaFoldDB" id="A0A1V4T873"/>
<keyword evidence="5" id="KW-0378">Hydrolase</keyword>
<keyword evidence="6" id="KW-1185">Reference proteome</keyword>
<dbReference type="GO" id="GO:0004519">
    <property type="term" value="F:endonuclease activity"/>
    <property type="evidence" value="ECO:0007669"/>
    <property type="project" value="UniProtKB-KW"/>
</dbReference>
<dbReference type="OrthoDB" id="9811262at2"/>